<sequence length="184" mass="21662">MLRVFLLFFCCLFVQSDTEPVLSWNTSYKLSWEDFKGEPKNLGSAVAVTASGITFGFSVRHSNERVVSFDSEVHAHFYPEQSWYDAKRATPHILGHEQLHFDITELHARKFRQRIAQLEVSNAVRKELKAVHRAINRELSEMQDAYDNETDYSRQVEAQILWERYIKKELEKLDEFKSVNLIEY</sequence>
<reference evidence="2" key="1">
    <citation type="journal article" date="2019" name="Int. J. Syst. Evol. Microbiol.">
        <title>The Global Catalogue of Microorganisms (GCM) 10K type strain sequencing project: providing services to taxonomists for standard genome sequencing and annotation.</title>
        <authorList>
            <consortium name="The Broad Institute Genomics Platform"/>
            <consortium name="The Broad Institute Genome Sequencing Center for Infectious Disease"/>
            <person name="Wu L."/>
            <person name="Ma J."/>
        </authorList>
    </citation>
    <scope>NUCLEOTIDE SEQUENCE [LARGE SCALE GENOMIC DNA]</scope>
    <source>
        <strain evidence="2">KCTC 42398</strain>
    </source>
</reference>
<protein>
    <submittedName>
        <fullName evidence="1">DUF922 domain-containing protein</fullName>
    </submittedName>
</protein>
<accession>A0ABW5TD34</accession>
<comment type="caution">
    <text evidence="1">The sequence shown here is derived from an EMBL/GenBank/DDBJ whole genome shotgun (WGS) entry which is preliminary data.</text>
</comment>
<keyword evidence="2" id="KW-1185">Reference proteome</keyword>
<evidence type="ECO:0000313" key="1">
    <source>
        <dbReference type="EMBL" id="MFD2727192.1"/>
    </source>
</evidence>
<name>A0ABW5TD34_9FLAO</name>
<dbReference type="EMBL" id="JBHULY010000034">
    <property type="protein sequence ID" value="MFD2727192.1"/>
    <property type="molecule type" value="Genomic_DNA"/>
</dbReference>
<gene>
    <name evidence="1" type="ORF">ACFSR8_13300</name>
</gene>
<proteinExistence type="predicted"/>
<organism evidence="1 2">
    <name type="scientific">Hyunsoonleella rubra</name>
    <dbReference type="NCBI Taxonomy" id="1737062"/>
    <lineage>
        <taxon>Bacteria</taxon>
        <taxon>Pseudomonadati</taxon>
        <taxon>Bacteroidota</taxon>
        <taxon>Flavobacteriia</taxon>
        <taxon>Flavobacteriales</taxon>
        <taxon>Flavobacteriaceae</taxon>
    </lineage>
</organism>
<evidence type="ECO:0000313" key="2">
    <source>
        <dbReference type="Proteomes" id="UP001597476"/>
    </source>
</evidence>
<dbReference type="Proteomes" id="UP001597476">
    <property type="component" value="Unassembled WGS sequence"/>
</dbReference>
<dbReference type="Pfam" id="PF06037">
    <property type="entry name" value="DUF922"/>
    <property type="match status" value="1"/>
</dbReference>
<dbReference type="InterPro" id="IPR010321">
    <property type="entry name" value="DUF922"/>
</dbReference>
<dbReference type="RefSeq" id="WP_380292815.1">
    <property type="nucleotide sequence ID" value="NZ_JBHULY010000034.1"/>
</dbReference>